<protein>
    <submittedName>
        <fullName evidence="2">Uncharacterized protein</fullName>
    </submittedName>
</protein>
<dbReference type="Proteomes" id="UP000006591">
    <property type="component" value="Chromosome 2"/>
</dbReference>
<dbReference type="OMA" id="THAYESD"/>
<reference evidence="2" key="1">
    <citation type="submission" date="2015-04" db="UniProtKB">
        <authorList>
            <consortium name="EnsemblPlants"/>
        </authorList>
    </citation>
    <scope>IDENTIFICATION</scope>
    <source>
        <strain evidence="2">SL10</strain>
    </source>
</reference>
<evidence type="ECO:0000256" key="1">
    <source>
        <dbReference type="SAM" id="MobiDB-lite"/>
    </source>
</evidence>
<organism evidence="2">
    <name type="scientific">Oryza nivara</name>
    <name type="common">Indian wild rice</name>
    <name type="synonym">Oryza sativa f. spontanea</name>
    <dbReference type="NCBI Taxonomy" id="4536"/>
    <lineage>
        <taxon>Eukaryota</taxon>
        <taxon>Viridiplantae</taxon>
        <taxon>Streptophyta</taxon>
        <taxon>Embryophyta</taxon>
        <taxon>Tracheophyta</taxon>
        <taxon>Spermatophyta</taxon>
        <taxon>Magnoliopsida</taxon>
        <taxon>Liliopsida</taxon>
        <taxon>Poales</taxon>
        <taxon>Poaceae</taxon>
        <taxon>BOP clade</taxon>
        <taxon>Oryzoideae</taxon>
        <taxon>Oryzeae</taxon>
        <taxon>Oryzinae</taxon>
        <taxon>Oryza</taxon>
    </lineage>
</organism>
<feature type="compositionally biased region" description="Low complexity" evidence="1">
    <location>
        <begin position="137"/>
        <end position="146"/>
    </location>
</feature>
<feature type="region of interest" description="Disordered" evidence="1">
    <location>
        <begin position="130"/>
        <end position="192"/>
    </location>
</feature>
<evidence type="ECO:0000313" key="2">
    <source>
        <dbReference type="EnsemblPlants" id="ONIVA02G21650.1"/>
    </source>
</evidence>
<feature type="compositionally biased region" description="Basic and acidic residues" evidence="1">
    <location>
        <begin position="90"/>
        <end position="110"/>
    </location>
</feature>
<dbReference type="HOGENOM" id="CLU_1597172_0_0_1"/>
<dbReference type="AlphaFoldDB" id="A0A0E0G7V7"/>
<feature type="region of interest" description="Disordered" evidence="1">
    <location>
        <begin position="74"/>
        <end position="110"/>
    </location>
</feature>
<evidence type="ECO:0000313" key="3">
    <source>
        <dbReference type="Proteomes" id="UP000006591"/>
    </source>
</evidence>
<keyword evidence="3" id="KW-1185">Reference proteome</keyword>
<sequence>MASRRHGEVRDVCSPSTWYLRYRLVPGTWYLWYRLGIDRYLMPGTRWYLGIKPWYQGIKPNTCGVLEGTVKKRRRCGGGGPQRWRMASRRHGEVRVEARAREREKSRGGAEEEVDGYTCCRLTQAAGVHPEGAKWQAAAGTTVTPRPRARTREAPASALPGATTPRRTPDRRGSQVTHAYESDGYQSSIKIL</sequence>
<dbReference type="EnsemblPlants" id="ONIVA02G21650.1">
    <property type="protein sequence ID" value="ONIVA02G21650.1"/>
    <property type="gene ID" value="ONIVA02G21650"/>
</dbReference>
<accession>A0A0E0G7V7</accession>
<proteinExistence type="predicted"/>
<name>A0A0E0G7V7_ORYNI</name>
<dbReference type="Gramene" id="ONIVA02G21650.1">
    <property type="protein sequence ID" value="ONIVA02G21650.1"/>
    <property type="gene ID" value="ONIVA02G21650"/>
</dbReference>
<reference evidence="2" key="2">
    <citation type="submission" date="2018-04" db="EMBL/GenBank/DDBJ databases">
        <title>OnivRS2 (Oryza nivara Reference Sequence Version 2).</title>
        <authorList>
            <person name="Zhang J."/>
            <person name="Kudrna D."/>
            <person name="Lee S."/>
            <person name="Talag J."/>
            <person name="Rajasekar S."/>
            <person name="Welchert J."/>
            <person name="Hsing Y.-I."/>
            <person name="Wing R.A."/>
        </authorList>
    </citation>
    <scope>NUCLEOTIDE SEQUENCE [LARGE SCALE GENOMIC DNA]</scope>
    <source>
        <strain evidence="2">SL10</strain>
    </source>
</reference>